<dbReference type="Pfam" id="PF13482">
    <property type="entry name" value="RNase_H_2"/>
    <property type="match status" value="1"/>
</dbReference>
<keyword evidence="4" id="KW-1185">Reference proteome</keyword>
<sequence length="496" mass="57720">MARQRITAQDLYNYTKCLHRVYLDSNGDPSEKSEVSSFVKLLWEVGLQTERDYITSLGDQEIVDLQNLAVEPAFQETLLAMKHGAPVIYQGCLIHEHFVGRPDLLLKREDGASRFGGYLYEPIDIKAGKGWEETDGKKPKFKEHYAFQILFYRLLLEQIQGIVPAGGRIINVDKQLEEFDPALFEERFTQAMQDVQQLVSGDETSEPVLGSHCTMCGWFSRCYRWVKDQSDPTGLFFVGKQKFALREQGLRTIQDIAGMDVQTYLKPPHKIPRMGKVSLTRMKERAQVLLEGKPRIRSGYRFPEVDREIYFDIEDDPTRGVTYLFGMVIQDGKRPSHFTYFLAKRPEDEEQTVRDFWQFIQSTEHAVYYVYSHKERSTLKRLMEKYDLDADTFEKYKSCEFDLYQDLIVEYSDWPTFSYGIKHIAKLIGFQWRDLDPSGANSIAWYNDYLSDPANEALLNRILEYNEDDCYAMAAITQYFEHHAHKTQGMAKKLAP</sequence>
<dbReference type="AlphaFoldDB" id="A0AA96G720"/>
<dbReference type="EMBL" id="CP116967">
    <property type="protein sequence ID" value="WNM56544.1"/>
    <property type="molecule type" value="Genomic_DNA"/>
</dbReference>
<dbReference type="Pfam" id="PF12705">
    <property type="entry name" value="PDDEXK_1"/>
    <property type="match status" value="1"/>
</dbReference>
<evidence type="ECO:0000313" key="4">
    <source>
        <dbReference type="Proteomes" id="UP001302719"/>
    </source>
</evidence>
<evidence type="ECO:0000259" key="1">
    <source>
        <dbReference type="Pfam" id="PF12705"/>
    </source>
</evidence>
<feature type="domain" description="PD-(D/E)XK endonuclease-like" evidence="1">
    <location>
        <begin position="31"/>
        <end position="222"/>
    </location>
</feature>
<dbReference type="NCBIfam" id="TIGR03491">
    <property type="entry name" value="TM0106 family RecB-like putative nuclease"/>
    <property type="match status" value="1"/>
</dbReference>
<accession>A0AA96G720</accession>
<dbReference type="SUPFAM" id="SSF53098">
    <property type="entry name" value="Ribonuclease H-like"/>
    <property type="match status" value="1"/>
</dbReference>
<dbReference type="InterPro" id="IPR038720">
    <property type="entry name" value="YprB_RNase_H-like_dom"/>
</dbReference>
<dbReference type="Proteomes" id="UP001302719">
    <property type="component" value="Chromosome"/>
</dbReference>
<name>A0AA96G720_9BACT</name>
<dbReference type="Gene3D" id="3.90.320.10">
    <property type="match status" value="1"/>
</dbReference>
<evidence type="ECO:0000259" key="2">
    <source>
        <dbReference type="Pfam" id="PF13482"/>
    </source>
</evidence>
<dbReference type="InterPro" id="IPR011604">
    <property type="entry name" value="PDDEXK-like_dom_sf"/>
</dbReference>
<dbReference type="RefSeq" id="WP_312640136.1">
    <property type="nucleotide sequence ID" value="NZ_CP116967.1"/>
</dbReference>
<organism evidence="3 4">
    <name type="scientific">Candidatus Nitrospira allomarina</name>
    <dbReference type="NCBI Taxonomy" id="3020900"/>
    <lineage>
        <taxon>Bacteria</taxon>
        <taxon>Pseudomonadati</taxon>
        <taxon>Nitrospirota</taxon>
        <taxon>Nitrospiria</taxon>
        <taxon>Nitrospirales</taxon>
        <taxon>Nitrospiraceae</taxon>
        <taxon>Nitrospira</taxon>
    </lineage>
</organism>
<dbReference type="KEGG" id="nall:PP769_11175"/>
<proteinExistence type="predicted"/>
<reference evidence="3 4" key="1">
    <citation type="submission" date="2023-01" db="EMBL/GenBank/DDBJ databases">
        <title>Cultivation and genomic characterization of new, ubiquitous marine nitrite-oxidizing bacteria from the Nitrospirales.</title>
        <authorList>
            <person name="Mueller A.J."/>
            <person name="Daebeler A."/>
            <person name="Herbold C.W."/>
            <person name="Kirkegaard R.H."/>
            <person name="Daims H."/>
        </authorList>
    </citation>
    <scope>NUCLEOTIDE SEQUENCE [LARGE SCALE GENOMIC DNA]</scope>
    <source>
        <strain evidence="3 4">VA</strain>
    </source>
</reference>
<gene>
    <name evidence="3" type="ORF">PP769_11175</name>
</gene>
<protein>
    <submittedName>
        <fullName evidence="3">TM0106 family RecB-like putative nuclease</fullName>
    </submittedName>
</protein>
<dbReference type="InterPro" id="IPR038726">
    <property type="entry name" value="PDDEXK_AddAB-type"/>
</dbReference>
<dbReference type="InterPro" id="IPR012337">
    <property type="entry name" value="RNaseH-like_sf"/>
</dbReference>
<dbReference type="InterPro" id="IPR019993">
    <property type="entry name" value="RecB_nuclease_TM0106_put"/>
</dbReference>
<feature type="domain" description="YprB ribonuclease H-like" evidence="2">
    <location>
        <begin position="309"/>
        <end position="479"/>
    </location>
</feature>
<evidence type="ECO:0000313" key="3">
    <source>
        <dbReference type="EMBL" id="WNM56544.1"/>
    </source>
</evidence>